<dbReference type="AlphaFoldDB" id="A0A2S4JFC6"/>
<comment type="similarity">
    <text evidence="1">Belongs to the 'phage' integrase family.</text>
</comment>
<dbReference type="GO" id="GO:0003677">
    <property type="term" value="F:DNA binding"/>
    <property type="evidence" value="ECO:0007669"/>
    <property type="project" value="UniProtKB-UniRule"/>
</dbReference>
<dbReference type="Pfam" id="PF13495">
    <property type="entry name" value="Phage_int_SAM_4"/>
    <property type="match status" value="1"/>
</dbReference>
<gene>
    <name evidence="8" type="ORF">AU468_14365</name>
</gene>
<dbReference type="InterPro" id="IPR010998">
    <property type="entry name" value="Integrase_recombinase_N"/>
</dbReference>
<dbReference type="SUPFAM" id="SSF56349">
    <property type="entry name" value="DNA breaking-rejoining enzymes"/>
    <property type="match status" value="1"/>
</dbReference>
<evidence type="ECO:0000256" key="3">
    <source>
        <dbReference type="ARBA" id="ARBA00023125"/>
    </source>
</evidence>
<dbReference type="PROSITE" id="PS51900">
    <property type="entry name" value="CB"/>
    <property type="match status" value="1"/>
</dbReference>
<dbReference type="InterPro" id="IPR044068">
    <property type="entry name" value="CB"/>
</dbReference>
<dbReference type="Gene3D" id="1.10.443.10">
    <property type="entry name" value="Intergrase catalytic core"/>
    <property type="match status" value="1"/>
</dbReference>
<dbReference type="InterPro" id="IPR011010">
    <property type="entry name" value="DNA_brk_join_enz"/>
</dbReference>
<dbReference type="CDD" id="cd01193">
    <property type="entry name" value="INT_IntI_C"/>
    <property type="match status" value="1"/>
</dbReference>
<dbReference type="GO" id="GO:0015074">
    <property type="term" value="P:DNA integration"/>
    <property type="evidence" value="ECO:0007669"/>
    <property type="project" value="UniProtKB-KW"/>
</dbReference>
<comment type="caution">
    <text evidence="8">The sequence shown here is derived from an EMBL/GenBank/DDBJ whole genome shotgun (WGS) entry which is preliminary data.</text>
</comment>
<organism evidence="8 9">
    <name type="scientific">Alkalispirochaeta sphaeroplastigenens</name>
    <dbReference type="NCBI Taxonomy" id="1187066"/>
    <lineage>
        <taxon>Bacteria</taxon>
        <taxon>Pseudomonadati</taxon>
        <taxon>Spirochaetota</taxon>
        <taxon>Spirochaetia</taxon>
        <taxon>Spirochaetales</taxon>
        <taxon>Spirochaetaceae</taxon>
        <taxon>Alkalispirochaeta</taxon>
    </lineage>
</organism>
<dbReference type="Gene3D" id="1.10.150.130">
    <property type="match status" value="1"/>
</dbReference>
<dbReference type="PANTHER" id="PTHR30349:SF64">
    <property type="entry name" value="PROPHAGE INTEGRASE INTD-RELATED"/>
    <property type="match status" value="1"/>
</dbReference>
<name>A0A2S4JFC6_9SPIO</name>
<feature type="domain" description="Core-binding (CB)" evidence="7">
    <location>
        <begin position="1"/>
        <end position="78"/>
    </location>
</feature>
<dbReference type="NCBIfam" id="TIGR02249">
    <property type="entry name" value="integrase_gron"/>
    <property type="match status" value="1"/>
</dbReference>
<evidence type="ECO:0000256" key="4">
    <source>
        <dbReference type="ARBA" id="ARBA00023172"/>
    </source>
</evidence>
<protein>
    <submittedName>
        <fullName evidence="8">Integrase</fullName>
    </submittedName>
</protein>
<dbReference type="EMBL" id="LPWH01000127">
    <property type="protein sequence ID" value="POQ98216.1"/>
    <property type="molecule type" value="Genomic_DNA"/>
</dbReference>
<dbReference type="Pfam" id="PF00589">
    <property type="entry name" value="Phage_integrase"/>
    <property type="match status" value="1"/>
</dbReference>
<keyword evidence="4" id="KW-0233">DNA recombination</keyword>
<evidence type="ECO:0000256" key="2">
    <source>
        <dbReference type="ARBA" id="ARBA00022908"/>
    </source>
</evidence>
<keyword evidence="3 5" id="KW-0238">DNA-binding</keyword>
<evidence type="ECO:0000259" key="6">
    <source>
        <dbReference type="PROSITE" id="PS51898"/>
    </source>
</evidence>
<dbReference type="InterPro" id="IPR002104">
    <property type="entry name" value="Integrase_catalytic"/>
</dbReference>
<proteinExistence type="inferred from homology"/>
<feature type="domain" description="Tyr recombinase" evidence="6">
    <location>
        <begin position="96"/>
        <end position="312"/>
    </location>
</feature>
<dbReference type="PANTHER" id="PTHR30349">
    <property type="entry name" value="PHAGE INTEGRASE-RELATED"/>
    <property type="match status" value="1"/>
</dbReference>
<dbReference type="InterPro" id="IPR013762">
    <property type="entry name" value="Integrase-like_cat_sf"/>
</dbReference>
<dbReference type="PROSITE" id="PS51898">
    <property type="entry name" value="TYR_RECOMBINASE"/>
    <property type="match status" value="1"/>
</dbReference>
<dbReference type="InterPro" id="IPR050090">
    <property type="entry name" value="Tyrosine_recombinase_XerCD"/>
</dbReference>
<dbReference type="InterPro" id="IPR011946">
    <property type="entry name" value="Integrase_integron-type"/>
</dbReference>
<dbReference type="GO" id="GO:0006310">
    <property type="term" value="P:DNA recombination"/>
    <property type="evidence" value="ECO:0007669"/>
    <property type="project" value="UniProtKB-KW"/>
</dbReference>
<accession>A0A2S4JFC6</accession>
<sequence>MTRCREIMKARHYSPRTEETYLQWIERFLAFQKDTPLDAAGPPRMNAFLTHLAVHTKVSASTQNQALSALLFLFRNVLNQEIPDLGSVVRAQKPQRLPVVMSRNEVMTVLSLLSGDMWLLASLMYGTGLRLSEAIGLRVQDIDPSRLEILVRNGKGAKDRVTMLPESLVPPLKKQITVVETLHKRDLEAGWGRVPLPNALERKYPAANKDICWQWVFPQRRRWRNASTGEEGRHHLDPSLVQRAVKQAVMASGLRKRISCHTFRHSFATHLLENGYDIRTVQELLGHSDVKTTMIYTHVLNKGPSGVRSPLDGLGQRGPGCL</sequence>
<dbReference type="Proteomes" id="UP000237350">
    <property type="component" value="Unassembled WGS sequence"/>
</dbReference>
<evidence type="ECO:0000313" key="9">
    <source>
        <dbReference type="Proteomes" id="UP000237350"/>
    </source>
</evidence>
<evidence type="ECO:0000256" key="1">
    <source>
        <dbReference type="ARBA" id="ARBA00008857"/>
    </source>
</evidence>
<keyword evidence="9" id="KW-1185">Reference proteome</keyword>
<keyword evidence="2" id="KW-0229">DNA integration</keyword>
<evidence type="ECO:0000259" key="7">
    <source>
        <dbReference type="PROSITE" id="PS51900"/>
    </source>
</evidence>
<evidence type="ECO:0000313" key="8">
    <source>
        <dbReference type="EMBL" id="POQ98216.1"/>
    </source>
</evidence>
<dbReference type="InterPro" id="IPR004107">
    <property type="entry name" value="Integrase_SAM-like_N"/>
</dbReference>
<reference evidence="9" key="1">
    <citation type="submission" date="2015-12" db="EMBL/GenBank/DDBJ databases">
        <authorList>
            <person name="Lodha T.D."/>
            <person name="Chintalapati S."/>
            <person name="Chintalapati V.R."/>
            <person name="Sravanthi T."/>
        </authorList>
    </citation>
    <scope>NUCLEOTIDE SEQUENCE [LARGE SCALE GENOMIC DNA]</scope>
    <source>
        <strain evidence="9">JC133</strain>
    </source>
</reference>
<evidence type="ECO:0000256" key="5">
    <source>
        <dbReference type="PROSITE-ProRule" id="PRU01248"/>
    </source>
</evidence>